<keyword evidence="2" id="KW-1185">Reference proteome</keyword>
<accession>A0A3R7FPB0</accession>
<dbReference type="InParanoid" id="A0A3R7FPB0"/>
<evidence type="ECO:0000313" key="1">
    <source>
        <dbReference type="EMBL" id="KAG5445417.1"/>
    </source>
</evidence>
<dbReference type="AlphaFoldDB" id="A0A3R7FPB0"/>
<evidence type="ECO:0000313" key="2">
    <source>
        <dbReference type="Proteomes" id="UP000286415"/>
    </source>
</evidence>
<reference evidence="1 2" key="2">
    <citation type="journal article" date="2021" name="Genomics">
        <title>High-quality reference genome for Clonorchis sinensis.</title>
        <authorList>
            <person name="Young N.D."/>
            <person name="Stroehlein A.J."/>
            <person name="Kinkar L."/>
            <person name="Wang T."/>
            <person name="Sohn W.M."/>
            <person name="Chang B.C.H."/>
            <person name="Kaur P."/>
            <person name="Weisz D."/>
            <person name="Dudchenko O."/>
            <person name="Aiden E.L."/>
            <person name="Korhonen P.K."/>
            <person name="Gasser R.B."/>
        </authorList>
    </citation>
    <scope>NUCLEOTIDE SEQUENCE [LARGE SCALE GENOMIC DNA]</scope>
    <source>
        <strain evidence="1">Cs-k2</strain>
    </source>
</reference>
<dbReference type="EMBL" id="NIRI02000056">
    <property type="protein sequence ID" value="KAG5445417.1"/>
    <property type="molecule type" value="Genomic_DNA"/>
</dbReference>
<proteinExistence type="predicted"/>
<gene>
    <name evidence="1" type="ORF">CSKR_104684</name>
</gene>
<name>A0A3R7FPB0_CLOSI</name>
<reference evidence="1 2" key="1">
    <citation type="journal article" date="2018" name="Biotechnol. Adv.">
        <title>Improved genomic resources and new bioinformatic workflow for the carcinogenic parasite Clonorchis sinensis: Biotechnological implications.</title>
        <authorList>
            <person name="Wang D."/>
            <person name="Korhonen P.K."/>
            <person name="Gasser R.B."/>
            <person name="Young N.D."/>
        </authorList>
    </citation>
    <scope>NUCLEOTIDE SEQUENCE [LARGE SCALE GENOMIC DNA]</scope>
    <source>
        <strain evidence="1">Cs-k2</strain>
    </source>
</reference>
<protein>
    <submittedName>
        <fullName evidence="1">Uncharacterized protein</fullName>
    </submittedName>
</protein>
<dbReference type="Proteomes" id="UP000286415">
    <property type="component" value="Unassembled WGS sequence"/>
</dbReference>
<organism evidence="1 2">
    <name type="scientific">Clonorchis sinensis</name>
    <name type="common">Chinese liver fluke</name>
    <dbReference type="NCBI Taxonomy" id="79923"/>
    <lineage>
        <taxon>Eukaryota</taxon>
        <taxon>Metazoa</taxon>
        <taxon>Spiralia</taxon>
        <taxon>Lophotrochozoa</taxon>
        <taxon>Platyhelminthes</taxon>
        <taxon>Trematoda</taxon>
        <taxon>Digenea</taxon>
        <taxon>Opisthorchiida</taxon>
        <taxon>Opisthorchiata</taxon>
        <taxon>Opisthorchiidae</taxon>
        <taxon>Clonorchis</taxon>
    </lineage>
</organism>
<sequence length="111" mass="12756">MAQCLRRELIDRNVRGLNKTYLSQLLSRLGQPSSISAFVLPWGGVAAGKMQKYMSLLLQTQLFQMFNRKTRLRENAHCWSTYAAPKCIDGELNIEKLKFLISELTGRLQHN</sequence>
<comment type="caution">
    <text evidence="1">The sequence shown here is derived from an EMBL/GenBank/DDBJ whole genome shotgun (WGS) entry which is preliminary data.</text>
</comment>